<organism evidence="2">
    <name type="scientific">uncultured Caudovirales phage</name>
    <dbReference type="NCBI Taxonomy" id="2100421"/>
    <lineage>
        <taxon>Viruses</taxon>
        <taxon>Duplodnaviria</taxon>
        <taxon>Heunggongvirae</taxon>
        <taxon>Uroviricota</taxon>
        <taxon>Caudoviricetes</taxon>
        <taxon>Peduoviridae</taxon>
        <taxon>Maltschvirus</taxon>
        <taxon>Maltschvirus maltsch</taxon>
    </lineage>
</organism>
<name>A0A6J5LPV1_9CAUD</name>
<keyword evidence="1" id="KW-0472">Membrane</keyword>
<accession>A0A6J5LPV1</accession>
<keyword evidence="1" id="KW-1133">Transmembrane helix</keyword>
<feature type="transmembrane region" description="Helical" evidence="1">
    <location>
        <begin position="21"/>
        <end position="38"/>
    </location>
</feature>
<keyword evidence="1" id="KW-0812">Transmembrane</keyword>
<proteinExistence type="predicted"/>
<dbReference type="EMBL" id="LR796313">
    <property type="protein sequence ID" value="CAB4136288.1"/>
    <property type="molecule type" value="Genomic_DNA"/>
</dbReference>
<protein>
    <submittedName>
        <fullName evidence="2">Uncharacterized protein</fullName>
    </submittedName>
</protein>
<gene>
    <name evidence="2" type="ORF">UFOVP299_40</name>
</gene>
<reference evidence="2" key="1">
    <citation type="submission" date="2020-04" db="EMBL/GenBank/DDBJ databases">
        <authorList>
            <person name="Chiriac C."/>
            <person name="Salcher M."/>
            <person name="Ghai R."/>
            <person name="Kavagutti S V."/>
        </authorList>
    </citation>
    <scope>NUCLEOTIDE SEQUENCE</scope>
</reference>
<evidence type="ECO:0000313" key="2">
    <source>
        <dbReference type="EMBL" id="CAB4136288.1"/>
    </source>
</evidence>
<evidence type="ECO:0000256" key="1">
    <source>
        <dbReference type="SAM" id="Phobius"/>
    </source>
</evidence>
<sequence length="39" mass="4406">MKLTKKEKKELEYVLNTAVKVAVGIAILFFVLLILTTLI</sequence>